<organism evidence="2">
    <name type="scientific">Drosophila sechellia</name>
    <name type="common">Fruit fly</name>
    <dbReference type="NCBI Taxonomy" id="7238"/>
    <lineage>
        <taxon>Eukaryota</taxon>
        <taxon>Metazoa</taxon>
        <taxon>Ecdysozoa</taxon>
        <taxon>Arthropoda</taxon>
        <taxon>Hexapoda</taxon>
        <taxon>Insecta</taxon>
        <taxon>Pterygota</taxon>
        <taxon>Neoptera</taxon>
        <taxon>Endopterygota</taxon>
        <taxon>Diptera</taxon>
        <taxon>Brachycera</taxon>
        <taxon>Muscomorpha</taxon>
        <taxon>Ephydroidea</taxon>
        <taxon>Drosophilidae</taxon>
        <taxon>Drosophila</taxon>
        <taxon>Sophophora</taxon>
    </lineage>
</organism>
<dbReference type="STRING" id="7238.B4HNL4"/>
<accession>B4HNL4</accession>
<dbReference type="PANTHER" id="PTHR21112:SF0">
    <property type="entry name" value="CHEMOSENSORY PROTEIN A 29A-RELATED"/>
    <property type="match status" value="1"/>
</dbReference>
<reference evidence="1 2" key="1">
    <citation type="journal article" date="2007" name="Nature">
        <title>Evolution of genes and genomes on the Drosophila phylogeny.</title>
        <authorList>
            <consortium name="Drosophila 12 Genomes Consortium"/>
            <person name="Clark A.G."/>
            <person name="Eisen M.B."/>
            <person name="Smith D.R."/>
            <person name="Bergman C.M."/>
            <person name="Oliver B."/>
            <person name="Markow T.A."/>
            <person name="Kaufman T.C."/>
            <person name="Kellis M."/>
            <person name="Gelbart W."/>
            <person name="Iyer V.N."/>
            <person name="Pollard D.A."/>
            <person name="Sackton T.B."/>
            <person name="Larracuente A.M."/>
            <person name="Singh N.D."/>
            <person name="Abad J.P."/>
            <person name="Abt D.N."/>
            <person name="Adryan B."/>
            <person name="Aguade M."/>
            <person name="Akashi H."/>
            <person name="Anderson W.W."/>
            <person name="Aquadro C.F."/>
            <person name="Ardell D.H."/>
            <person name="Arguello R."/>
            <person name="Artieri C.G."/>
            <person name="Barbash D.A."/>
            <person name="Barker D."/>
            <person name="Barsanti P."/>
            <person name="Batterham P."/>
            <person name="Batzoglou S."/>
            <person name="Begun D."/>
            <person name="Bhutkar A."/>
            <person name="Blanco E."/>
            <person name="Bosak S.A."/>
            <person name="Bradley R.K."/>
            <person name="Brand A.D."/>
            <person name="Brent M.R."/>
            <person name="Brooks A.N."/>
            <person name="Brown R.H."/>
            <person name="Butlin R.K."/>
            <person name="Caggese C."/>
            <person name="Calvi B.R."/>
            <person name="Bernardo de Carvalho A."/>
            <person name="Caspi A."/>
            <person name="Castrezana S."/>
            <person name="Celniker S.E."/>
            <person name="Chang J.L."/>
            <person name="Chapple C."/>
            <person name="Chatterji S."/>
            <person name="Chinwalla A."/>
            <person name="Civetta A."/>
            <person name="Clifton S.W."/>
            <person name="Comeron J.M."/>
            <person name="Costello J.C."/>
            <person name="Coyne J.A."/>
            <person name="Daub J."/>
            <person name="David R.G."/>
            <person name="Delcher A.L."/>
            <person name="Delehaunty K."/>
            <person name="Do C.B."/>
            <person name="Ebling H."/>
            <person name="Edwards K."/>
            <person name="Eickbush T."/>
            <person name="Evans J.D."/>
            <person name="Filipski A."/>
            <person name="Findeiss S."/>
            <person name="Freyhult E."/>
            <person name="Fulton L."/>
            <person name="Fulton R."/>
            <person name="Garcia A.C."/>
            <person name="Gardiner A."/>
            <person name="Garfield D.A."/>
            <person name="Garvin B.E."/>
            <person name="Gibson G."/>
            <person name="Gilbert D."/>
            <person name="Gnerre S."/>
            <person name="Godfrey J."/>
            <person name="Good R."/>
            <person name="Gotea V."/>
            <person name="Gravely B."/>
            <person name="Greenberg A.J."/>
            <person name="Griffiths-Jones S."/>
            <person name="Gross S."/>
            <person name="Guigo R."/>
            <person name="Gustafson E.A."/>
            <person name="Haerty W."/>
            <person name="Hahn M.W."/>
            <person name="Halligan D.L."/>
            <person name="Halpern A.L."/>
            <person name="Halter G.M."/>
            <person name="Han M.V."/>
            <person name="Heger A."/>
            <person name="Hillier L."/>
            <person name="Hinrichs A.S."/>
            <person name="Holmes I."/>
            <person name="Hoskins R.A."/>
            <person name="Hubisz M.J."/>
            <person name="Hultmark D."/>
            <person name="Huntley M.A."/>
            <person name="Jaffe D.B."/>
            <person name="Jagadeeshan S."/>
            <person name="Jeck W.R."/>
            <person name="Johnson J."/>
            <person name="Jones C.D."/>
            <person name="Jordan W.C."/>
            <person name="Karpen G.H."/>
            <person name="Kataoka E."/>
            <person name="Keightley P.D."/>
            <person name="Kheradpour P."/>
            <person name="Kirkness E.F."/>
            <person name="Koerich L.B."/>
            <person name="Kristiansen K."/>
            <person name="Kudrna D."/>
            <person name="Kulathinal R.J."/>
            <person name="Kumar S."/>
            <person name="Kwok R."/>
            <person name="Lander E."/>
            <person name="Langley C.H."/>
            <person name="Lapoint R."/>
            <person name="Lazzaro B.P."/>
            <person name="Lee S.J."/>
            <person name="Levesque L."/>
            <person name="Li R."/>
            <person name="Lin C.F."/>
            <person name="Lin M.F."/>
            <person name="Lindblad-Toh K."/>
            <person name="Llopart A."/>
            <person name="Long M."/>
            <person name="Low L."/>
            <person name="Lozovsky E."/>
            <person name="Lu J."/>
            <person name="Luo M."/>
            <person name="Machado C.A."/>
            <person name="Makalowski W."/>
            <person name="Marzo M."/>
            <person name="Matsuda M."/>
            <person name="Matzkin L."/>
            <person name="McAllister B."/>
            <person name="McBride C.S."/>
            <person name="McKernan B."/>
            <person name="McKernan K."/>
            <person name="Mendez-Lago M."/>
            <person name="Minx P."/>
            <person name="Mollenhauer M.U."/>
            <person name="Montooth K."/>
            <person name="Mount S.M."/>
            <person name="Mu X."/>
            <person name="Myers E."/>
            <person name="Negre B."/>
            <person name="Newfeld S."/>
            <person name="Nielsen R."/>
            <person name="Noor M.A."/>
            <person name="O'Grady P."/>
            <person name="Pachter L."/>
            <person name="Papaceit M."/>
            <person name="Parisi M.J."/>
            <person name="Parisi M."/>
            <person name="Parts L."/>
            <person name="Pedersen J.S."/>
            <person name="Pesole G."/>
            <person name="Phillippy A.M."/>
            <person name="Ponting C.P."/>
            <person name="Pop M."/>
            <person name="Porcelli D."/>
            <person name="Powell J.R."/>
            <person name="Prohaska S."/>
            <person name="Pruitt K."/>
            <person name="Puig M."/>
            <person name="Quesneville H."/>
            <person name="Ram K.R."/>
            <person name="Rand D."/>
            <person name="Rasmussen M.D."/>
            <person name="Reed L.K."/>
            <person name="Reenan R."/>
            <person name="Reily A."/>
            <person name="Remington K.A."/>
            <person name="Rieger T.T."/>
            <person name="Ritchie M.G."/>
            <person name="Robin C."/>
            <person name="Rogers Y.H."/>
            <person name="Rohde C."/>
            <person name="Rozas J."/>
            <person name="Rubenfield M.J."/>
            <person name="Ruiz A."/>
            <person name="Russo S."/>
            <person name="Salzberg S.L."/>
            <person name="Sanchez-Gracia A."/>
            <person name="Saranga D.J."/>
            <person name="Sato H."/>
            <person name="Schaeffer S.W."/>
            <person name="Schatz M.C."/>
            <person name="Schlenke T."/>
            <person name="Schwartz R."/>
            <person name="Segarra C."/>
            <person name="Singh R.S."/>
            <person name="Sirot L."/>
            <person name="Sirota M."/>
            <person name="Sisneros N.B."/>
            <person name="Smith C.D."/>
            <person name="Smith T.F."/>
            <person name="Spieth J."/>
            <person name="Stage D.E."/>
            <person name="Stark A."/>
            <person name="Stephan W."/>
            <person name="Strausberg R.L."/>
            <person name="Strempel S."/>
            <person name="Sturgill D."/>
            <person name="Sutton G."/>
            <person name="Sutton G.G."/>
            <person name="Tao W."/>
            <person name="Teichmann S."/>
            <person name="Tobari Y.N."/>
            <person name="Tomimura Y."/>
            <person name="Tsolas J.M."/>
            <person name="Valente V.L."/>
            <person name="Venter E."/>
            <person name="Venter J.C."/>
            <person name="Vicario S."/>
            <person name="Vieira F.G."/>
            <person name="Vilella A.J."/>
            <person name="Villasante A."/>
            <person name="Walenz B."/>
            <person name="Wang J."/>
            <person name="Wasserman M."/>
            <person name="Watts T."/>
            <person name="Wilson D."/>
            <person name="Wilson R.K."/>
            <person name="Wing R.A."/>
            <person name="Wolfner M.F."/>
            <person name="Wong A."/>
            <person name="Wong G.K."/>
            <person name="Wu C.I."/>
            <person name="Wu G."/>
            <person name="Yamamoto D."/>
            <person name="Yang H.P."/>
            <person name="Yang S.P."/>
            <person name="Yorke J.A."/>
            <person name="Yoshida K."/>
            <person name="Zdobnov E."/>
            <person name="Zhang P."/>
            <person name="Zhang Y."/>
            <person name="Zimin A.V."/>
            <person name="Baldwin J."/>
            <person name="Abdouelleil A."/>
            <person name="Abdulkadir J."/>
            <person name="Abebe A."/>
            <person name="Abera B."/>
            <person name="Abreu J."/>
            <person name="Acer S.C."/>
            <person name="Aftuck L."/>
            <person name="Alexander A."/>
            <person name="An P."/>
            <person name="Anderson E."/>
            <person name="Anderson S."/>
            <person name="Arachi H."/>
            <person name="Azer M."/>
            <person name="Bachantsang P."/>
            <person name="Barry A."/>
            <person name="Bayul T."/>
            <person name="Berlin A."/>
            <person name="Bessette D."/>
            <person name="Bloom T."/>
            <person name="Blye J."/>
            <person name="Boguslavskiy L."/>
            <person name="Bonnet C."/>
            <person name="Boukhgalter B."/>
            <person name="Bourzgui I."/>
            <person name="Brown A."/>
            <person name="Cahill P."/>
            <person name="Channer S."/>
            <person name="Cheshatsang Y."/>
            <person name="Chuda L."/>
            <person name="Citroen M."/>
            <person name="Collymore A."/>
            <person name="Cooke P."/>
            <person name="Costello M."/>
            <person name="D'Aco K."/>
            <person name="Daza R."/>
            <person name="De Haan G."/>
            <person name="DeGray S."/>
            <person name="DeMaso C."/>
            <person name="Dhargay N."/>
            <person name="Dooley K."/>
            <person name="Dooley E."/>
            <person name="Doricent M."/>
            <person name="Dorje P."/>
            <person name="Dorjee K."/>
            <person name="Dupes A."/>
            <person name="Elong R."/>
            <person name="Falk J."/>
            <person name="Farina A."/>
            <person name="Faro S."/>
            <person name="Ferguson D."/>
            <person name="Fisher S."/>
            <person name="Foley C.D."/>
            <person name="Franke A."/>
            <person name="Friedrich D."/>
            <person name="Gadbois L."/>
            <person name="Gearin G."/>
            <person name="Gearin C.R."/>
            <person name="Giannoukos G."/>
            <person name="Goode T."/>
            <person name="Graham J."/>
            <person name="Grandbois E."/>
            <person name="Grewal S."/>
            <person name="Gyaltsen K."/>
            <person name="Hafez N."/>
            <person name="Hagos B."/>
            <person name="Hall J."/>
            <person name="Henson C."/>
            <person name="Hollinger A."/>
            <person name="Honan T."/>
            <person name="Huard M.D."/>
            <person name="Hughes L."/>
            <person name="Hurhula B."/>
            <person name="Husby M.E."/>
            <person name="Kamat A."/>
            <person name="Kanga B."/>
            <person name="Kashin S."/>
            <person name="Khazanovich D."/>
            <person name="Kisner P."/>
            <person name="Lance K."/>
            <person name="Lara M."/>
            <person name="Lee W."/>
            <person name="Lennon N."/>
            <person name="Letendre F."/>
            <person name="LeVine R."/>
            <person name="Lipovsky A."/>
            <person name="Liu X."/>
            <person name="Liu J."/>
            <person name="Liu S."/>
            <person name="Lokyitsang T."/>
            <person name="Lokyitsang Y."/>
            <person name="Lubonja R."/>
            <person name="Lui A."/>
            <person name="MacDonald P."/>
            <person name="Magnisalis V."/>
            <person name="Maru K."/>
            <person name="Matthews C."/>
            <person name="McCusker W."/>
            <person name="McDonough S."/>
            <person name="Mehta T."/>
            <person name="Meldrim J."/>
            <person name="Meneus L."/>
            <person name="Mihai O."/>
            <person name="Mihalev A."/>
            <person name="Mihova T."/>
            <person name="Mittelman R."/>
            <person name="Mlenga V."/>
            <person name="Montmayeur A."/>
            <person name="Mulrain L."/>
            <person name="Navidi A."/>
            <person name="Naylor J."/>
            <person name="Negash T."/>
            <person name="Nguyen T."/>
            <person name="Nguyen N."/>
            <person name="Nicol R."/>
            <person name="Norbu C."/>
            <person name="Norbu N."/>
            <person name="Novod N."/>
            <person name="O'Neill B."/>
            <person name="Osman S."/>
            <person name="Markiewicz E."/>
            <person name="Oyono O.L."/>
            <person name="Patti C."/>
            <person name="Phunkhang P."/>
            <person name="Pierre F."/>
            <person name="Priest M."/>
            <person name="Raghuraman S."/>
            <person name="Rege F."/>
            <person name="Reyes R."/>
            <person name="Rise C."/>
            <person name="Rogov P."/>
            <person name="Ross K."/>
            <person name="Ryan E."/>
            <person name="Settipalli S."/>
            <person name="Shea T."/>
            <person name="Sherpa N."/>
            <person name="Shi L."/>
            <person name="Shih D."/>
            <person name="Sparrow T."/>
            <person name="Spaulding J."/>
            <person name="Stalker J."/>
            <person name="Stange-Thomann N."/>
            <person name="Stavropoulos S."/>
            <person name="Stone C."/>
            <person name="Strader C."/>
            <person name="Tesfaye S."/>
            <person name="Thomson T."/>
            <person name="Thoulutsang Y."/>
            <person name="Thoulutsang D."/>
            <person name="Topham K."/>
            <person name="Topping I."/>
            <person name="Tsamla T."/>
            <person name="Vassiliev H."/>
            <person name="Vo A."/>
            <person name="Wangchuk T."/>
            <person name="Wangdi T."/>
            <person name="Weiand M."/>
            <person name="Wilkinson J."/>
            <person name="Wilson A."/>
            <person name="Yadav S."/>
            <person name="Young G."/>
            <person name="Yu Q."/>
            <person name="Zembek L."/>
            <person name="Zhong D."/>
            <person name="Zimmer A."/>
            <person name="Zwirko Z."/>
            <person name="Jaffe D.B."/>
            <person name="Alvarez P."/>
            <person name="Brockman W."/>
            <person name="Butler J."/>
            <person name="Chin C."/>
            <person name="Gnerre S."/>
            <person name="Grabherr M."/>
            <person name="Kleber M."/>
            <person name="Mauceli E."/>
            <person name="MacCallum I."/>
        </authorList>
    </citation>
    <scope>NUCLEOTIDE SEQUENCE [LARGE SCALE GENOMIC DNA]</scope>
    <source>
        <strain evidence="2">Rob3c / Tucson 14021-0248.25</strain>
    </source>
</reference>
<sequence>MLAFDFVTTTTRIGILCIFFHLTGAARKWDYEPLLLPTTSSDESKLKFEAKIERLGRSDYGLSGIIEWKYDTNEETMVEAQAYRSNSGDESDYKLLPWAIPKQPFYDYLNTYYKDRKWDYEPVSIIASSSDDSLIKIEPSIVRLGRGKFGVSVLVEWNYDTTDETMVGKCIEGSGDESDYKLLPWAIPMQSFYDYLNTYYKDVIMKNFAPCCNVPQFEDKFQPPWPKQTYIGDKCVIEGEGLPDIVPPGFYKIIFNCTGPDQPFKFLK</sequence>
<evidence type="ECO:0000313" key="1">
    <source>
        <dbReference type="EMBL" id="EDW48433.1"/>
    </source>
</evidence>
<dbReference type="HOGENOM" id="CLU_1039269_0_0_1"/>
<dbReference type="Proteomes" id="UP000001292">
    <property type="component" value="Unassembled WGS sequence"/>
</dbReference>
<keyword evidence="2" id="KW-1185">Reference proteome</keyword>
<proteinExistence type="predicted"/>
<dbReference type="InterPro" id="IPR010512">
    <property type="entry name" value="DUF1091"/>
</dbReference>
<name>B4HNL4_DROSE</name>
<dbReference type="OMA" id="CICEGEV"/>
<gene>
    <name evidence="1" type="primary">Dsec\GM21861</name>
    <name evidence="1" type="ORF">Dsec_GM21861</name>
</gene>
<protein>
    <submittedName>
        <fullName evidence="1">GM21861</fullName>
    </submittedName>
</protein>
<dbReference type="PhylomeDB" id="B4HNL4"/>
<evidence type="ECO:0000313" key="2">
    <source>
        <dbReference type="Proteomes" id="UP000001292"/>
    </source>
</evidence>
<dbReference type="EMBL" id="CH480816">
    <property type="protein sequence ID" value="EDW48433.1"/>
    <property type="molecule type" value="Genomic_DNA"/>
</dbReference>
<dbReference type="Pfam" id="PF06477">
    <property type="entry name" value="DUF1091"/>
    <property type="match status" value="1"/>
</dbReference>
<dbReference type="PANTHER" id="PTHR21112">
    <property type="entry name" value="CHEMOSENSORY PROTEIN A 29A-RELATED"/>
    <property type="match status" value="1"/>
</dbReference>
<dbReference type="AlphaFoldDB" id="B4HNL4"/>